<gene>
    <name evidence="2" type="ORF">DSOUD_1985</name>
</gene>
<proteinExistence type="predicted"/>
<dbReference type="CDD" id="cd00077">
    <property type="entry name" value="HDc"/>
    <property type="match status" value="1"/>
</dbReference>
<reference evidence="2 3" key="1">
    <citation type="submission" date="2015-07" db="EMBL/GenBank/DDBJ databases">
        <title>Isolation and Genomic Characterization of a Novel Halophilic Metal-Reducing Deltaproteobacterium from the Deep Subsurface.</title>
        <authorList>
            <person name="Badalamenti J.P."/>
            <person name="Summers Z.M."/>
            <person name="Gralnick J.A."/>
            <person name="Bond D.R."/>
        </authorList>
    </citation>
    <scope>NUCLEOTIDE SEQUENCE [LARGE SCALE GENOMIC DNA]</scope>
    <source>
        <strain evidence="2 3">WTL</strain>
    </source>
</reference>
<dbReference type="InterPro" id="IPR003607">
    <property type="entry name" value="HD/PDEase_dom"/>
</dbReference>
<keyword evidence="2" id="KW-0378">Hydrolase</keyword>
<evidence type="ECO:0000259" key="1">
    <source>
        <dbReference type="Pfam" id="PF01966"/>
    </source>
</evidence>
<evidence type="ECO:0000313" key="3">
    <source>
        <dbReference type="Proteomes" id="UP000057158"/>
    </source>
</evidence>
<dbReference type="Proteomes" id="UP000057158">
    <property type="component" value="Chromosome"/>
</dbReference>
<dbReference type="AlphaFoldDB" id="A0A0M3QFW0"/>
<keyword evidence="3" id="KW-1185">Reference proteome</keyword>
<protein>
    <submittedName>
        <fullName evidence="2">Putative metal dependent phosphohydrolase</fullName>
    </submittedName>
</protein>
<dbReference type="SUPFAM" id="SSF109604">
    <property type="entry name" value="HD-domain/PDEase-like"/>
    <property type="match status" value="1"/>
</dbReference>
<dbReference type="EMBL" id="CP010802">
    <property type="protein sequence ID" value="ALC16753.1"/>
    <property type="molecule type" value="Genomic_DNA"/>
</dbReference>
<evidence type="ECO:0000313" key="2">
    <source>
        <dbReference type="EMBL" id="ALC16753.1"/>
    </source>
</evidence>
<dbReference type="Pfam" id="PF01966">
    <property type="entry name" value="HD"/>
    <property type="match status" value="1"/>
</dbReference>
<dbReference type="Gene3D" id="1.10.3210.10">
    <property type="entry name" value="Hypothetical protein af1432"/>
    <property type="match status" value="1"/>
</dbReference>
<dbReference type="RefSeq" id="WP_053550823.1">
    <property type="nucleotide sequence ID" value="NZ_CP010802.1"/>
</dbReference>
<dbReference type="InterPro" id="IPR006674">
    <property type="entry name" value="HD_domain"/>
</dbReference>
<dbReference type="GO" id="GO:0016787">
    <property type="term" value="F:hydrolase activity"/>
    <property type="evidence" value="ECO:0007669"/>
    <property type="project" value="UniProtKB-KW"/>
</dbReference>
<organism evidence="2 3">
    <name type="scientific">Desulfuromonas soudanensis</name>
    <dbReference type="NCBI Taxonomy" id="1603606"/>
    <lineage>
        <taxon>Bacteria</taxon>
        <taxon>Pseudomonadati</taxon>
        <taxon>Thermodesulfobacteriota</taxon>
        <taxon>Desulfuromonadia</taxon>
        <taxon>Desulfuromonadales</taxon>
        <taxon>Desulfuromonadaceae</taxon>
        <taxon>Desulfuromonas</taxon>
    </lineage>
</organism>
<feature type="domain" description="HD" evidence="1">
    <location>
        <begin position="22"/>
        <end position="127"/>
    </location>
</feature>
<accession>A0A0M3QFW0</accession>
<dbReference type="PATRIC" id="fig|1603606.3.peg.2146"/>
<dbReference type="STRING" id="1603606.DSOUD_1985"/>
<name>A0A0M3QFW0_9BACT</name>
<sequence>MNLFLDRVRLAMEEYFGSDVRRIAHAHAVTGYAAELLAYIDADEVLTIAAAYLHDIGIPEAERKFGSCNGALQEQEGPPVARALLEKLAAPADFTEQVCALVGAHHTPKGVDSPEFRILWDADALVNLAEVVPGKTAEEIEAILHRALVTEAGYRRARAIFL</sequence>
<dbReference type="KEGG" id="des:DSOUD_1985"/>
<dbReference type="OrthoDB" id="155250at2"/>